<dbReference type="PANTHER" id="PTHR47955">
    <property type="entry name" value="CYTOCHROME P450 FAMILY 71 PROTEIN"/>
    <property type="match status" value="1"/>
</dbReference>
<keyword evidence="3" id="KW-0408">Iron</keyword>
<comment type="similarity">
    <text evidence="1">Belongs to the cytochrome P450 family.</text>
</comment>
<evidence type="ECO:0008006" key="7">
    <source>
        <dbReference type="Google" id="ProtNLM"/>
    </source>
</evidence>
<proteinExistence type="inferred from homology"/>
<dbReference type="PRINTS" id="PR00463">
    <property type="entry name" value="EP450I"/>
</dbReference>
<evidence type="ECO:0000313" key="6">
    <source>
        <dbReference type="Proteomes" id="UP001396334"/>
    </source>
</evidence>
<comment type="caution">
    <text evidence="5">The sequence shown here is derived from an EMBL/GenBank/DDBJ whole genome shotgun (WGS) entry which is preliminary data.</text>
</comment>
<dbReference type="SUPFAM" id="SSF48264">
    <property type="entry name" value="Cytochrome P450"/>
    <property type="match status" value="1"/>
</dbReference>
<dbReference type="Gene3D" id="1.10.630.10">
    <property type="entry name" value="Cytochrome P450"/>
    <property type="match status" value="1"/>
</dbReference>
<keyword evidence="4" id="KW-0472">Membrane</keyword>
<dbReference type="InterPro" id="IPR036396">
    <property type="entry name" value="Cyt_P450_sf"/>
</dbReference>
<keyword evidence="4" id="KW-0812">Transmembrane</keyword>
<evidence type="ECO:0000256" key="1">
    <source>
        <dbReference type="ARBA" id="ARBA00010617"/>
    </source>
</evidence>
<dbReference type="InterPro" id="IPR002401">
    <property type="entry name" value="Cyt_P450_E_grp-I"/>
</dbReference>
<evidence type="ECO:0000256" key="3">
    <source>
        <dbReference type="ARBA" id="ARBA00023004"/>
    </source>
</evidence>
<dbReference type="Proteomes" id="UP001396334">
    <property type="component" value="Unassembled WGS sequence"/>
</dbReference>
<feature type="transmembrane region" description="Helical" evidence="4">
    <location>
        <begin position="12"/>
        <end position="31"/>
    </location>
</feature>
<evidence type="ECO:0000313" key="5">
    <source>
        <dbReference type="EMBL" id="KAK8987043.1"/>
    </source>
</evidence>
<reference evidence="5 6" key="1">
    <citation type="journal article" date="2024" name="G3 (Bethesda)">
        <title>Genome assembly of Hibiscus sabdariffa L. provides insights into metabolisms of medicinal natural products.</title>
        <authorList>
            <person name="Kim T."/>
        </authorList>
    </citation>
    <scope>NUCLEOTIDE SEQUENCE [LARGE SCALE GENOMIC DNA]</scope>
    <source>
        <strain evidence="5">TK-2024</strain>
        <tissue evidence="5">Old leaves</tissue>
    </source>
</reference>
<dbReference type="InterPro" id="IPR001128">
    <property type="entry name" value="Cyt_P450"/>
</dbReference>
<organism evidence="5 6">
    <name type="scientific">Hibiscus sabdariffa</name>
    <name type="common">roselle</name>
    <dbReference type="NCBI Taxonomy" id="183260"/>
    <lineage>
        <taxon>Eukaryota</taxon>
        <taxon>Viridiplantae</taxon>
        <taxon>Streptophyta</taxon>
        <taxon>Embryophyta</taxon>
        <taxon>Tracheophyta</taxon>
        <taxon>Spermatophyta</taxon>
        <taxon>Magnoliopsida</taxon>
        <taxon>eudicotyledons</taxon>
        <taxon>Gunneridae</taxon>
        <taxon>Pentapetalae</taxon>
        <taxon>rosids</taxon>
        <taxon>malvids</taxon>
        <taxon>Malvales</taxon>
        <taxon>Malvaceae</taxon>
        <taxon>Malvoideae</taxon>
        <taxon>Hibiscus</taxon>
    </lineage>
</organism>
<dbReference type="EMBL" id="JBBPBN010000061">
    <property type="protein sequence ID" value="KAK8987043.1"/>
    <property type="molecule type" value="Genomic_DNA"/>
</dbReference>
<keyword evidence="6" id="KW-1185">Reference proteome</keyword>
<name>A0ABR2PF16_9ROSI</name>
<accession>A0ABR2PF16</accession>
<dbReference type="Pfam" id="PF00067">
    <property type="entry name" value="p450"/>
    <property type="match status" value="1"/>
</dbReference>
<evidence type="ECO:0000256" key="4">
    <source>
        <dbReference type="SAM" id="Phobius"/>
    </source>
</evidence>
<keyword evidence="4" id="KW-1133">Transmembrane helix</keyword>
<sequence>MELLSLSNLSTNPLFLSLILLLSLFIWLKLAKGRDPNLPPSPPKLPIIGNIHQLGKPPHRALRDLSNKYGSLLLLRLGYNPTLVVSSVDMAREIVRSHDIAFSDRPRTTALNHLFYERKGMAFGPYGEYWRQVKKMSVVELFSHQRVQSFQFVRDEEVGALIDKIRCASVKGEPINLTKMLTLMVLFSGFCFGDMFPYLRWADVLTGFVPSMKALSSDLDAFFDQVIKEHRALGEKKDFVSIIMQLQKDGLFENLTQ</sequence>
<dbReference type="PANTHER" id="PTHR47955:SF15">
    <property type="entry name" value="CYTOCHROME P450 71A2-LIKE"/>
    <property type="match status" value="1"/>
</dbReference>
<gene>
    <name evidence="5" type="ORF">V6N11_055360</name>
</gene>
<protein>
    <recommendedName>
        <fullName evidence="7">Cytochrome P450</fullName>
    </recommendedName>
</protein>
<evidence type="ECO:0000256" key="2">
    <source>
        <dbReference type="ARBA" id="ARBA00022723"/>
    </source>
</evidence>
<keyword evidence="2" id="KW-0479">Metal-binding</keyword>